<organism evidence="1">
    <name type="scientific">marine sediment metagenome</name>
    <dbReference type="NCBI Taxonomy" id="412755"/>
    <lineage>
        <taxon>unclassified sequences</taxon>
        <taxon>metagenomes</taxon>
        <taxon>ecological metagenomes</taxon>
    </lineage>
</organism>
<dbReference type="AlphaFoldDB" id="A0A0F9BSV2"/>
<dbReference type="InterPro" id="IPR013785">
    <property type="entry name" value="Aldolase_TIM"/>
</dbReference>
<dbReference type="EMBL" id="LAZR01050409">
    <property type="protein sequence ID" value="KKK87421.1"/>
    <property type="molecule type" value="Genomic_DNA"/>
</dbReference>
<feature type="non-terminal residue" evidence="1">
    <location>
        <position position="68"/>
    </location>
</feature>
<name>A0A0F9BSV2_9ZZZZ</name>
<sequence>MPIRIISSSLRDGSHALHHQFTKKNIRDYTRGAERAGIDTVIVGHGDGIGGSSYQVGLSKLTDKEMVD</sequence>
<accession>A0A0F9BSV2</accession>
<gene>
    <name evidence="1" type="ORF">LCGC14_2753380</name>
</gene>
<comment type="caution">
    <text evidence="1">The sequence shown here is derived from an EMBL/GenBank/DDBJ whole genome shotgun (WGS) entry which is preliminary data.</text>
</comment>
<protein>
    <submittedName>
        <fullName evidence="1">Uncharacterized protein</fullName>
    </submittedName>
</protein>
<dbReference type="Gene3D" id="3.20.20.70">
    <property type="entry name" value="Aldolase class I"/>
    <property type="match status" value="1"/>
</dbReference>
<dbReference type="SUPFAM" id="SSF51569">
    <property type="entry name" value="Aldolase"/>
    <property type="match status" value="1"/>
</dbReference>
<proteinExistence type="predicted"/>
<evidence type="ECO:0000313" key="1">
    <source>
        <dbReference type="EMBL" id="KKK87421.1"/>
    </source>
</evidence>
<reference evidence="1" key="1">
    <citation type="journal article" date="2015" name="Nature">
        <title>Complex archaea that bridge the gap between prokaryotes and eukaryotes.</title>
        <authorList>
            <person name="Spang A."/>
            <person name="Saw J.H."/>
            <person name="Jorgensen S.L."/>
            <person name="Zaremba-Niedzwiedzka K."/>
            <person name="Martijn J."/>
            <person name="Lind A.E."/>
            <person name="van Eijk R."/>
            <person name="Schleper C."/>
            <person name="Guy L."/>
            <person name="Ettema T.J."/>
        </authorList>
    </citation>
    <scope>NUCLEOTIDE SEQUENCE</scope>
</reference>